<dbReference type="SUPFAM" id="SSF53155">
    <property type="entry name" value="Methylated DNA-protein cysteine methyltransferase domain"/>
    <property type="match status" value="1"/>
</dbReference>
<evidence type="ECO:0000313" key="8">
    <source>
        <dbReference type="EMBL" id="MEN3068075.1"/>
    </source>
</evidence>
<organism evidence="8 9">
    <name type="scientific">Uliginosibacterium sediminicola</name>
    <dbReference type="NCBI Taxonomy" id="2024550"/>
    <lineage>
        <taxon>Bacteria</taxon>
        <taxon>Pseudomonadati</taxon>
        <taxon>Pseudomonadota</taxon>
        <taxon>Betaproteobacteria</taxon>
        <taxon>Rhodocyclales</taxon>
        <taxon>Zoogloeaceae</taxon>
        <taxon>Uliginosibacterium</taxon>
    </lineage>
</organism>
<comment type="catalytic activity">
    <reaction evidence="6">
        <text>a 6-O-methyl-2'-deoxyguanosine in DNA + L-cysteinyl-[protein] = S-methyl-L-cysteinyl-[protein] + a 2'-deoxyguanosine in DNA</text>
        <dbReference type="Rhea" id="RHEA:24000"/>
        <dbReference type="Rhea" id="RHEA-COMP:10131"/>
        <dbReference type="Rhea" id="RHEA-COMP:10132"/>
        <dbReference type="Rhea" id="RHEA-COMP:11367"/>
        <dbReference type="Rhea" id="RHEA-COMP:11368"/>
        <dbReference type="ChEBI" id="CHEBI:29950"/>
        <dbReference type="ChEBI" id="CHEBI:82612"/>
        <dbReference type="ChEBI" id="CHEBI:85445"/>
        <dbReference type="ChEBI" id="CHEBI:85448"/>
        <dbReference type="EC" id="2.1.1.63"/>
    </reaction>
</comment>
<keyword evidence="5" id="KW-0234">DNA repair</keyword>
<protein>
    <submittedName>
        <fullName evidence="8">Methylated-DNA--[protein]-cysteine S-methyltransferase</fullName>
        <ecNumber evidence="8">2.1.1.63</ecNumber>
    </submittedName>
</protein>
<dbReference type="GO" id="GO:0032259">
    <property type="term" value="P:methylation"/>
    <property type="evidence" value="ECO:0007669"/>
    <property type="project" value="UniProtKB-KW"/>
</dbReference>
<dbReference type="Pfam" id="PF01035">
    <property type="entry name" value="DNA_binding_1"/>
    <property type="match status" value="1"/>
</dbReference>
<dbReference type="Gene3D" id="1.10.10.10">
    <property type="entry name" value="Winged helix-like DNA-binding domain superfamily/Winged helix DNA-binding domain"/>
    <property type="match status" value="1"/>
</dbReference>
<reference evidence="8 9" key="1">
    <citation type="journal article" date="2018" name="Int. J. Syst. Evol. Microbiol.">
        <title>Uliginosibacterium sediminicola sp. nov., isolated from freshwater sediment.</title>
        <authorList>
            <person name="Hwang W.M."/>
            <person name="Kim S.M."/>
            <person name="Kang K."/>
            <person name="Ahn T.Y."/>
        </authorList>
    </citation>
    <scope>NUCLEOTIDE SEQUENCE [LARGE SCALE GENOMIC DNA]</scope>
    <source>
        <strain evidence="8 9">M1-21</strain>
    </source>
</reference>
<dbReference type="CDD" id="cd06445">
    <property type="entry name" value="ATase"/>
    <property type="match status" value="1"/>
</dbReference>
<keyword evidence="4" id="KW-0227">DNA damage</keyword>
<evidence type="ECO:0000313" key="9">
    <source>
        <dbReference type="Proteomes" id="UP001410394"/>
    </source>
</evidence>
<keyword evidence="3 8" id="KW-0808">Transferase</keyword>
<keyword evidence="2 8" id="KW-0489">Methyltransferase</keyword>
<dbReference type="InterPro" id="IPR036631">
    <property type="entry name" value="MGMT_N_sf"/>
</dbReference>
<evidence type="ECO:0000256" key="3">
    <source>
        <dbReference type="ARBA" id="ARBA00022679"/>
    </source>
</evidence>
<dbReference type="EMBL" id="JBDIVE010000002">
    <property type="protein sequence ID" value="MEN3068075.1"/>
    <property type="molecule type" value="Genomic_DNA"/>
</dbReference>
<dbReference type="InterPro" id="IPR036217">
    <property type="entry name" value="MethylDNA_cys_MeTrfase_DNAb"/>
</dbReference>
<proteinExistence type="predicted"/>
<comment type="catalytic activity">
    <reaction evidence="1">
        <text>a 4-O-methyl-thymidine in DNA + L-cysteinyl-[protein] = a thymidine in DNA + S-methyl-L-cysteinyl-[protein]</text>
        <dbReference type="Rhea" id="RHEA:53428"/>
        <dbReference type="Rhea" id="RHEA-COMP:10131"/>
        <dbReference type="Rhea" id="RHEA-COMP:10132"/>
        <dbReference type="Rhea" id="RHEA-COMP:13555"/>
        <dbReference type="Rhea" id="RHEA-COMP:13556"/>
        <dbReference type="ChEBI" id="CHEBI:29950"/>
        <dbReference type="ChEBI" id="CHEBI:82612"/>
        <dbReference type="ChEBI" id="CHEBI:137386"/>
        <dbReference type="ChEBI" id="CHEBI:137387"/>
        <dbReference type="EC" id="2.1.1.63"/>
    </reaction>
</comment>
<name>A0ABU9YWG1_9RHOO</name>
<comment type="caution">
    <text evidence="8">The sequence shown here is derived from an EMBL/GenBank/DDBJ whole genome shotgun (WGS) entry which is preliminary data.</text>
</comment>
<evidence type="ECO:0000256" key="2">
    <source>
        <dbReference type="ARBA" id="ARBA00022603"/>
    </source>
</evidence>
<evidence type="ECO:0000256" key="6">
    <source>
        <dbReference type="ARBA" id="ARBA00049348"/>
    </source>
</evidence>
<dbReference type="RefSeq" id="WP_345918838.1">
    <property type="nucleotide sequence ID" value="NZ_JBDIVE010000002.1"/>
</dbReference>
<sequence length="157" mass="17214">MSSPPFDAVLALPSCRLGVRSTHQALSELVFLPPDTPLYAGQQPLAQALAELIARWLNNPQQRFDLPLQTRGTPFQRRIWQAISAIPLGETRHYGELSALHGGTARAVGQACGANPFPIIVPCHRVLAKSGLGGFAHARDGWLLETKRWLLQHEIKA</sequence>
<dbReference type="PANTHER" id="PTHR10815:SF13">
    <property type="entry name" value="METHYLATED-DNA--PROTEIN-CYSTEINE METHYLTRANSFERASE"/>
    <property type="match status" value="1"/>
</dbReference>
<evidence type="ECO:0000256" key="4">
    <source>
        <dbReference type="ARBA" id="ARBA00022763"/>
    </source>
</evidence>
<dbReference type="Proteomes" id="UP001410394">
    <property type="component" value="Unassembled WGS sequence"/>
</dbReference>
<evidence type="ECO:0000259" key="7">
    <source>
        <dbReference type="Pfam" id="PF01035"/>
    </source>
</evidence>
<dbReference type="PROSITE" id="PS00374">
    <property type="entry name" value="MGMT"/>
    <property type="match status" value="1"/>
</dbReference>
<dbReference type="NCBIfam" id="TIGR00589">
    <property type="entry name" value="ogt"/>
    <property type="match status" value="1"/>
</dbReference>
<dbReference type="GO" id="GO:0003908">
    <property type="term" value="F:methylated-DNA-[protein]-cysteine S-methyltransferase activity"/>
    <property type="evidence" value="ECO:0007669"/>
    <property type="project" value="UniProtKB-EC"/>
</dbReference>
<evidence type="ECO:0000256" key="1">
    <source>
        <dbReference type="ARBA" id="ARBA00001286"/>
    </source>
</evidence>
<dbReference type="InterPro" id="IPR036388">
    <property type="entry name" value="WH-like_DNA-bd_sf"/>
</dbReference>
<dbReference type="InterPro" id="IPR014048">
    <property type="entry name" value="MethylDNA_cys_MeTrfase_DNA-bd"/>
</dbReference>
<dbReference type="SUPFAM" id="SSF46767">
    <property type="entry name" value="Methylated DNA-protein cysteine methyltransferase, C-terminal domain"/>
    <property type="match status" value="1"/>
</dbReference>
<dbReference type="EC" id="2.1.1.63" evidence="8"/>
<evidence type="ECO:0000256" key="5">
    <source>
        <dbReference type="ARBA" id="ARBA00023204"/>
    </source>
</evidence>
<accession>A0ABU9YWG1</accession>
<feature type="domain" description="Methylated-DNA-[protein]-cysteine S-methyltransferase DNA binding" evidence="7">
    <location>
        <begin position="74"/>
        <end position="154"/>
    </location>
</feature>
<dbReference type="PANTHER" id="PTHR10815">
    <property type="entry name" value="METHYLATED-DNA--PROTEIN-CYSTEINE METHYLTRANSFERASE"/>
    <property type="match status" value="1"/>
</dbReference>
<keyword evidence="9" id="KW-1185">Reference proteome</keyword>
<gene>
    <name evidence="8" type="ORF">ABDB84_06260</name>
</gene>
<dbReference type="InterPro" id="IPR001497">
    <property type="entry name" value="MethylDNA_cys_MeTrfase_AS"/>
</dbReference>